<dbReference type="Gene3D" id="3.40.50.2000">
    <property type="entry name" value="Glycogen Phosphorylase B"/>
    <property type="match status" value="2"/>
</dbReference>
<protein>
    <submittedName>
        <fullName evidence="3">Glycosyltransferase</fullName>
    </submittedName>
</protein>
<dbReference type="Pfam" id="PF13181">
    <property type="entry name" value="TPR_8"/>
    <property type="match status" value="1"/>
</dbReference>
<dbReference type="PANTHER" id="PTHR12526:SF630">
    <property type="entry name" value="GLYCOSYLTRANSFERASE"/>
    <property type="match status" value="1"/>
</dbReference>
<accession>A0A4Z0VZN1</accession>
<dbReference type="EMBL" id="SRME01000006">
    <property type="protein sequence ID" value="TGG86976.1"/>
    <property type="molecule type" value="Genomic_DNA"/>
</dbReference>
<keyword evidence="3" id="KW-0808">Transferase</keyword>
<dbReference type="InterPro" id="IPR029063">
    <property type="entry name" value="SAM-dependent_MTases_sf"/>
</dbReference>
<dbReference type="AlphaFoldDB" id="A0A4Z0VZN1"/>
<dbReference type="GO" id="GO:0016757">
    <property type="term" value="F:glycosyltransferase activity"/>
    <property type="evidence" value="ECO:0007669"/>
    <property type="project" value="InterPro"/>
</dbReference>
<dbReference type="Pfam" id="PF00534">
    <property type="entry name" value="Glycos_transf_1"/>
    <property type="match status" value="1"/>
</dbReference>
<organism evidence="3 4">
    <name type="scientific">Geotoga petraea</name>
    <dbReference type="NCBI Taxonomy" id="28234"/>
    <lineage>
        <taxon>Bacteria</taxon>
        <taxon>Thermotogati</taxon>
        <taxon>Thermotogota</taxon>
        <taxon>Thermotogae</taxon>
        <taxon>Petrotogales</taxon>
        <taxon>Petrotogaceae</taxon>
        <taxon>Geotoga</taxon>
    </lineage>
</organism>
<dbReference type="Gene3D" id="3.40.50.150">
    <property type="entry name" value="Vaccinia Virus protein VP39"/>
    <property type="match status" value="1"/>
</dbReference>
<evidence type="ECO:0000313" key="3">
    <source>
        <dbReference type="EMBL" id="TGG86976.1"/>
    </source>
</evidence>
<sequence>MKINYCGGNFMYENIIEMIEKKDFEKALNEVEKIEDEKWEKYNLKGLVYFYKNDLEKSKKIFEKGLEIEPINSDLLFNYSHLLLALGEEMESWRYLMRMHEKDWAVYDILGDIEFKNRSKASAIKFYKKAYDLNQTEEMAKKLLEKRKIIKKNEKIAFFCLPGLETFIKPIAEELAYEYDVRLIVSKEEKEIKEGIEWANIIWIEWANELAIYITNKFNLTDKYVINRIHRYEVYSNHIKKINWNIIDKIITVSKHIKNNLIEINNDLTKKIKVINNGVNLDKFNFNKRFNGKNIGFVGYLNMRKNPMLLIQIMSRLNEKKYSLNIAGDFQDITLKEHLEYIINNDKVDLIKFEGWRENIIEFLSDKNYLISTSLNEGHPFNILEAMALGIKPIIYNYYGSKNQWPENLIFTTVEEAINIILEDNYDSIFYRKWVEDNYTFEKMIFQIEKIVLKKDYIEKNIKHFKFIKIESSIKEFLKGETFSNSLQINFSGKKPLISREELLKDVSKDKKVIHFGFADHLELIDDKRKNNIWLHDKLVESSNKCVGIDINKEAVEYISENLKIGDVYCLDINKDELPEEIRNEKWDYLILGELIEHVGNPVEFLEHIRIKFKNICNKILLTTPNAFRSINNYFLQKDIEIINSDHRFWFTPYTLMKVLTDAGYDADSVFFTENYQNYTSNQIEVLENHPMWRNDLIMIAKF</sequence>
<dbReference type="SMART" id="SM00028">
    <property type="entry name" value="TPR"/>
    <property type="match status" value="2"/>
</dbReference>
<evidence type="ECO:0000313" key="4">
    <source>
        <dbReference type="Proteomes" id="UP000297288"/>
    </source>
</evidence>
<gene>
    <name evidence="3" type="ORF">E4650_08950</name>
</gene>
<reference evidence="3 4" key="1">
    <citation type="submission" date="2019-04" db="EMBL/GenBank/DDBJ databases">
        <title>Draft genome sequence data and analysis of a Fermenting Bacterium, Geotoga petraea strain HO-Geo1, isolated from heavy-oil petroleum reservoir in Russia.</title>
        <authorList>
            <person name="Grouzdev D.S."/>
            <person name="Semenova E.M."/>
            <person name="Sokolova D.S."/>
            <person name="Tourova T.P."/>
            <person name="Poltaraus A.B."/>
            <person name="Nazina T.N."/>
        </authorList>
    </citation>
    <scope>NUCLEOTIDE SEQUENCE [LARGE SCALE GENOMIC DNA]</scope>
    <source>
        <strain evidence="3 4">HO-Geo1</strain>
    </source>
</reference>
<dbReference type="InterPro" id="IPR019734">
    <property type="entry name" value="TPR_rpt"/>
</dbReference>
<feature type="repeat" description="TPR" evidence="1">
    <location>
        <begin position="39"/>
        <end position="72"/>
    </location>
</feature>
<dbReference type="Proteomes" id="UP000297288">
    <property type="component" value="Unassembled WGS sequence"/>
</dbReference>
<evidence type="ECO:0000259" key="2">
    <source>
        <dbReference type="Pfam" id="PF00534"/>
    </source>
</evidence>
<dbReference type="SUPFAM" id="SSF53335">
    <property type="entry name" value="S-adenosyl-L-methionine-dependent methyltransferases"/>
    <property type="match status" value="1"/>
</dbReference>
<dbReference type="PROSITE" id="PS50005">
    <property type="entry name" value="TPR"/>
    <property type="match status" value="1"/>
</dbReference>
<dbReference type="Gene3D" id="1.25.40.10">
    <property type="entry name" value="Tetratricopeptide repeat domain"/>
    <property type="match status" value="1"/>
</dbReference>
<keyword evidence="1" id="KW-0802">TPR repeat</keyword>
<dbReference type="SUPFAM" id="SSF48452">
    <property type="entry name" value="TPR-like"/>
    <property type="match status" value="1"/>
</dbReference>
<proteinExistence type="predicted"/>
<dbReference type="InterPro" id="IPR011990">
    <property type="entry name" value="TPR-like_helical_dom_sf"/>
</dbReference>
<name>A0A4Z0VZN1_9BACT</name>
<dbReference type="PANTHER" id="PTHR12526">
    <property type="entry name" value="GLYCOSYLTRANSFERASE"/>
    <property type="match status" value="1"/>
</dbReference>
<dbReference type="InterPro" id="IPR001296">
    <property type="entry name" value="Glyco_trans_1"/>
</dbReference>
<comment type="caution">
    <text evidence="3">The sequence shown here is derived from an EMBL/GenBank/DDBJ whole genome shotgun (WGS) entry which is preliminary data.</text>
</comment>
<evidence type="ECO:0000256" key="1">
    <source>
        <dbReference type="PROSITE-ProRule" id="PRU00339"/>
    </source>
</evidence>
<dbReference type="SUPFAM" id="SSF53756">
    <property type="entry name" value="UDP-Glycosyltransferase/glycogen phosphorylase"/>
    <property type="match status" value="1"/>
</dbReference>
<dbReference type="OrthoDB" id="6713581at2"/>
<feature type="domain" description="Glycosyl transferase family 1" evidence="2">
    <location>
        <begin position="285"/>
        <end position="402"/>
    </location>
</feature>